<keyword evidence="2 5" id="KW-0812">Transmembrane</keyword>
<keyword evidence="5" id="KW-0653">Protein transport</keyword>
<feature type="transmembrane region" description="Helical" evidence="5">
    <location>
        <begin position="229"/>
        <end position="247"/>
    </location>
</feature>
<keyword evidence="5" id="KW-0811">Translocation</keyword>
<keyword evidence="4 5" id="KW-0472">Membrane</keyword>
<feature type="transmembrane region" description="Helical" evidence="5">
    <location>
        <begin position="157"/>
        <end position="185"/>
    </location>
</feature>
<comment type="similarity">
    <text evidence="5">Belongs to the TatC family.</text>
</comment>
<comment type="subcellular location">
    <subcellularLocation>
        <location evidence="5">Cell membrane</location>
        <topology evidence="5">Multi-pass membrane protein</topology>
    </subcellularLocation>
    <subcellularLocation>
        <location evidence="1">Membrane</location>
        <topology evidence="1">Multi-pass membrane protein</topology>
    </subcellularLocation>
</comment>
<evidence type="ECO:0000256" key="2">
    <source>
        <dbReference type="ARBA" id="ARBA00022692"/>
    </source>
</evidence>
<name>W9E0M3_METTI</name>
<dbReference type="GO" id="GO:0033281">
    <property type="term" value="C:TAT protein transport complex"/>
    <property type="evidence" value="ECO:0007669"/>
    <property type="project" value="UniProtKB-UniRule"/>
</dbReference>
<evidence type="ECO:0000256" key="3">
    <source>
        <dbReference type="ARBA" id="ARBA00022989"/>
    </source>
</evidence>
<comment type="subunit">
    <text evidence="5">Forms a complex with TatA.</text>
</comment>
<dbReference type="HAMAP" id="MF_00902">
    <property type="entry name" value="TatC"/>
    <property type="match status" value="1"/>
</dbReference>
<dbReference type="GO" id="GO:0065002">
    <property type="term" value="P:intracellular protein transmembrane transport"/>
    <property type="evidence" value="ECO:0007669"/>
    <property type="project" value="TreeGrafter"/>
</dbReference>
<dbReference type="InterPro" id="IPR002033">
    <property type="entry name" value="TatC"/>
</dbReference>
<keyword evidence="3 5" id="KW-1133">Transmembrane helix</keyword>
<feature type="transmembrane region" description="Helical" evidence="5">
    <location>
        <begin position="114"/>
        <end position="137"/>
    </location>
</feature>
<keyword evidence="5" id="KW-1003">Cell membrane</keyword>
<dbReference type="EMBL" id="AZAJ01000001">
    <property type="protein sequence ID" value="ETA69487.1"/>
    <property type="molecule type" value="Genomic_DNA"/>
</dbReference>
<dbReference type="Pfam" id="PF00902">
    <property type="entry name" value="TatC"/>
    <property type="match status" value="1"/>
</dbReference>
<accession>W9E0M3</accession>
<dbReference type="AlphaFoldDB" id="W9E0M3"/>
<feature type="transmembrane region" description="Helical" evidence="5">
    <location>
        <begin position="29"/>
        <end position="51"/>
    </location>
</feature>
<feature type="transmembrane region" description="Helical" evidence="5">
    <location>
        <begin position="80"/>
        <end position="102"/>
    </location>
</feature>
<feature type="transmembrane region" description="Helical" evidence="5">
    <location>
        <begin position="206"/>
        <end position="223"/>
    </location>
</feature>
<keyword evidence="5" id="KW-0813">Transport</keyword>
<dbReference type="GO" id="GO:0043953">
    <property type="term" value="P:protein transport by the Tat complex"/>
    <property type="evidence" value="ECO:0007669"/>
    <property type="project" value="UniProtKB-UniRule"/>
</dbReference>
<evidence type="ECO:0000313" key="6">
    <source>
        <dbReference type="EMBL" id="ETA69487.1"/>
    </source>
</evidence>
<dbReference type="PANTHER" id="PTHR30371">
    <property type="entry name" value="SEC-INDEPENDENT PROTEIN TRANSLOCASE PROTEIN TATC"/>
    <property type="match status" value="1"/>
</dbReference>
<organism evidence="6 7">
    <name type="scientific">Methanolobus tindarius DSM 2278</name>
    <dbReference type="NCBI Taxonomy" id="1090322"/>
    <lineage>
        <taxon>Archaea</taxon>
        <taxon>Methanobacteriati</taxon>
        <taxon>Methanobacteriota</taxon>
        <taxon>Stenosarchaea group</taxon>
        <taxon>Methanomicrobia</taxon>
        <taxon>Methanosarcinales</taxon>
        <taxon>Methanosarcinaceae</taxon>
        <taxon>Methanolobus</taxon>
    </lineage>
</organism>
<dbReference type="GO" id="GO:0009977">
    <property type="term" value="F:proton motive force dependent protein transmembrane transporter activity"/>
    <property type="evidence" value="ECO:0007669"/>
    <property type="project" value="TreeGrafter"/>
</dbReference>
<gene>
    <name evidence="5" type="primary">tatC</name>
    <name evidence="6" type="ORF">MettiDRAFT_2989</name>
</gene>
<sequence length="254" mass="28548">MYPKKRKGDILNSFMEDISVVIVSLRKKLALLFSVFFVLFMISFQFAGLIISTIKDDLLPEGAKLVYVSPLEIMILKMKIALFVGLFCLLPFLIFFAVRALMKRKLVTIKIRKVPVVIVSFFAILSFLAGASYAYFIMLPLFIDYLYLNAAASGVTATYSIFSFISFAVQATLIFGLVFETPLVLTLLTRYDIVQYQTLVTYRKHIYVVCLIVGAVITPPDIISQMMVGVPLVVFFELSLIIVRIMGAGKGKKK</sequence>
<comment type="function">
    <text evidence="5">Part of the twin-arginine translocation (Tat) system that transports large folded proteins containing a characteristic twin-arginine motif in their signal peptide across membranes.</text>
</comment>
<evidence type="ECO:0000256" key="1">
    <source>
        <dbReference type="ARBA" id="ARBA00004141"/>
    </source>
</evidence>
<protein>
    <recommendedName>
        <fullName evidence="5">Sec-independent protein translocase protein TatC</fullName>
    </recommendedName>
</protein>
<evidence type="ECO:0000256" key="4">
    <source>
        <dbReference type="ARBA" id="ARBA00023136"/>
    </source>
</evidence>
<keyword evidence="7" id="KW-1185">Reference proteome</keyword>
<evidence type="ECO:0000256" key="5">
    <source>
        <dbReference type="HAMAP-Rule" id="MF_00902"/>
    </source>
</evidence>
<dbReference type="PRINTS" id="PR01840">
    <property type="entry name" value="TATCFAMILY"/>
</dbReference>
<dbReference type="STRING" id="1090322.MettiDRAFT_2989"/>
<reference evidence="6 7" key="1">
    <citation type="submission" date="2013-08" db="EMBL/GenBank/DDBJ databases">
        <authorList>
            <consortium name="DOE Joint Genome Institute"/>
            <person name="Eisen J."/>
            <person name="Huntemann M."/>
            <person name="Han J."/>
            <person name="Chen A."/>
            <person name="Kyrpides N."/>
            <person name="Mavromatis K."/>
            <person name="Markowitz V."/>
            <person name="Palaniappan K."/>
            <person name="Ivanova N."/>
            <person name="Schaumberg A."/>
            <person name="Pati A."/>
            <person name="Liolios K."/>
            <person name="Nordberg H.P."/>
            <person name="Cantor M.N."/>
            <person name="Hua S.X."/>
            <person name="Woyke T."/>
        </authorList>
    </citation>
    <scope>NUCLEOTIDE SEQUENCE [LARGE SCALE GENOMIC DNA]</scope>
    <source>
        <strain evidence="6 7">DSM 2278</strain>
    </source>
</reference>
<dbReference type="Proteomes" id="UP000019483">
    <property type="component" value="Unassembled WGS sequence"/>
</dbReference>
<dbReference type="PANTHER" id="PTHR30371:SF0">
    <property type="entry name" value="SEC-INDEPENDENT PROTEIN TRANSLOCASE PROTEIN TATC, CHLOROPLASTIC-RELATED"/>
    <property type="match status" value="1"/>
</dbReference>
<evidence type="ECO:0000313" key="7">
    <source>
        <dbReference type="Proteomes" id="UP000019483"/>
    </source>
</evidence>
<comment type="caution">
    <text evidence="6">The sequence shown here is derived from an EMBL/GenBank/DDBJ whole genome shotgun (WGS) entry which is preliminary data.</text>
</comment>
<proteinExistence type="inferred from homology"/>